<name>W2YYZ8_PHYNI</name>
<evidence type="ECO:0000313" key="1">
    <source>
        <dbReference type="EMBL" id="ETP39184.1"/>
    </source>
</evidence>
<dbReference type="AlphaFoldDB" id="W2YYZ8"/>
<evidence type="ECO:0008006" key="3">
    <source>
        <dbReference type="Google" id="ProtNLM"/>
    </source>
</evidence>
<proteinExistence type="predicted"/>
<gene>
    <name evidence="1" type="ORF">F442_13339</name>
</gene>
<dbReference type="OrthoDB" id="129566at2759"/>
<evidence type="ECO:0000313" key="2">
    <source>
        <dbReference type="Proteomes" id="UP000018948"/>
    </source>
</evidence>
<accession>W2YYZ8</accession>
<comment type="caution">
    <text evidence="1">The sequence shown here is derived from an EMBL/GenBank/DDBJ whole genome shotgun (WGS) entry which is preliminary data.</text>
</comment>
<sequence length="103" mass="11842">MPSLEVPKFTGADDYELWRTMIELKLKVQNLWSLVVKEVVQGSSWSSAKKRRWNELWRKAQAIITGSLGPRLAGRYRRLLVNCDPVQLFQETLGNPLEDAELA</sequence>
<reference evidence="1 2" key="1">
    <citation type="submission" date="2013-11" db="EMBL/GenBank/DDBJ databases">
        <title>The Genome Sequence of Phytophthora parasitica P10297.</title>
        <authorList>
            <consortium name="The Broad Institute Genomics Platform"/>
            <person name="Russ C."/>
            <person name="Tyler B."/>
            <person name="Panabieres F."/>
            <person name="Shan W."/>
            <person name="Tripathy S."/>
            <person name="Grunwald N."/>
            <person name="Machado M."/>
            <person name="Johnson C.S."/>
            <person name="Walker B."/>
            <person name="Young S.K."/>
            <person name="Zeng Q."/>
            <person name="Gargeya S."/>
            <person name="Fitzgerald M."/>
            <person name="Haas B."/>
            <person name="Abouelleil A."/>
            <person name="Allen A.W."/>
            <person name="Alvarado L."/>
            <person name="Arachchi H.M."/>
            <person name="Berlin A.M."/>
            <person name="Chapman S.B."/>
            <person name="Gainer-Dewar J."/>
            <person name="Goldberg J."/>
            <person name="Griggs A."/>
            <person name="Gujja S."/>
            <person name="Hansen M."/>
            <person name="Howarth C."/>
            <person name="Imamovic A."/>
            <person name="Ireland A."/>
            <person name="Larimer J."/>
            <person name="McCowan C."/>
            <person name="Murphy C."/>
            <person name="Pearson M."/>
            <person name="Poon T.W."/>
            <person name="Priest M."/>
            <person name="Roberts A."/>
            <person name="Saif S."/>
            <person name="Shea T."/>
            <person name="Sisk P."/>
            <person name="Sykes S."/>
            <person name="Wortman J."/>
            <person name="Nusbaum C."/>
            <person name="Birren B."/>
        </authorList>
    </citation>
    <scope>NUCLEOTIDE SEQUENCE [LARGE SCALE GENOMIC DNA]</scope>
    <source>
        <strain evidence="1 2">P10297</strain>
    </source>
</reference>
<dbReference type="Proteomes" id="UP000018948">
    <property type="component" value="Unassembled WGS sequence"/>
</dbReference>
<protein>
    <recommendedName>
        <fullName evidence="3">DUF4219 domain-containing protein</fullName>
    </recommendedName>
</protein>
<organism evidence="1 2">
    <name type="scientific">Phytophthora nicotianae P10297</name>
    <dbReference type="NCBI Taxonomy" id="1317064"/>
    <lineage>
        <taxon>Eukaryota</taxon>
        <taxon>Sar</taxon>
        <taxon>Stramenopiles</taxon>
        <taxon>Oomycota</taxon>
        <taxon>Peronosporomycetes</taxon>
        <taxon>Peronosporales</taxon>
        <taxon>Peronosporaceae</taxon>
        <taxon>Phytophthora</taxon>
    </lineage>
</organism>
<dbReference type="EMBL" id="ANIY01002785">
    <property type="protein sequence ID" value="ETP39184.1"/>
    <property type="molecule type" value="Genomic_DNA"/>
</dbReference>